<dbReference type="PANTHER" id="PTHR13112">
    <property type="entry name" value="UPF3 REGULATOR OF NONSENSE TRANSCRIPTS-LIKE PROTEIN"/>
    <property type="match status" value="1"/>
</dbReference>
<dbReference type="InterPro" id="IPR012677">
    <property type="entry name" value="Nucleotide-bd_a/b_plait_sf"/>
</dbReference>
<dbReference type="GO" id="GO:0003729">
    <property type="term" value="F:mRNA binding"/>
    <property type="evidence" value="ECO:0007669"/>
    <property type="project" value="TreeGrafter"/>
</dbReference>
<evidence type="ECO:0000256" key="1">
    <source>
        <dbReference type="ARBA" id="ARBA00004123"/>
    </source>
</evidence>
<evidence type="ECO:0000313" key="7">
    <source>
        <dbReference type="EMBL" id="CCH46654.1"/>
    </source>
</evidence>
<dbReference type="InterPro" id="IPR005120">
    <property type="entry name" value="UPF3_dom"/>
</dbReference>
<dbReference type="InterPro" id="IPR035979">
    <property type="entry name" value="RBD_domain_sf"/>
</dbReference>
<feature type="region of interest" description="Disordered" evidence="5">
    <location>
        <begin position="207"/>
        <end position="409"/>
    </location>
</feature>
<comment type="caution">
    <text evidence="7">The sequence shown here is derived from an EMBL/GenBank/DDBJ whole genome shotgun (WGS) entry which is preliminary data.</text>
</comment>
<organism evidence="7 8">
    <name type="scientific">Wickerhamomyces ciferrii (strain ATCC 14091 / BCRC 22168 / CBS 111 / JCM 3599 / NBRC 0793 / NRRL Y-1031 F-60-10)</name>
    <name type="common">Yeast</name>
    <name type="synonym">Pichia ciferrii</name>
    <dbReference type="NCBI Taxonomy" id="1206466"/>
    <lineage>
        <taxon>Eukaryota</taxon>
        <taxon>Fungi</taxon>
        <taxon>Dikarya</taxon>
        <taxon>Ascomycota</taxon>
        <taxon>Saccharomycotina</taxon>
        <taxon>Saccharomycetes</taxon>
        <taxon>Phaffomycetales</taxon>
        <taxon>Wickerhamomycetaceae</taxon>
        <taxon>Wickerhamomyces</taxon>
    </lineage>
</organism>
<accession>K0KZ54</accession>
<dbReference type="eggNOG" id="KOG1295">
    <property type="taxonomic scope" value="Eukaryota"/>
</dbReference>
<evidence type="ECO:0000256" key="3">
    <source>
        <dbReference type="ARBA" id="ARBA00023161"/>
    </source>
</evidence>
<dbReference type="AlphaFoldDB" id="K0KZ54"/>
<feature type="compositionally biased region" description="Basic residues" evidence="5">
    <location>
        <begin position="48"/>
        <end position="60"/>
    </location>
</feature>
<dbReference type="Gene3D" id="3.30.70.330">
    <property type="match status" value="1"/>
</dbReference>
<name>K0KZ54_WICCF</name>
<feature type="compositionally biased region" description="Basic and acidic residues" evidence="5">
    <location>
        <begin position="389"/>
        <end position="409"/>
    </location>
</feature>
<feature type="compositionally biased region" description="Basic and acidic residues" evidence="5">
    <location>
        <begin position="318"/>
        <end position="359"/>
    </location>
</feature>
<reference evidence="7 8" key="1">
    <citation type="journal article" date="2012" name="Eukaryot. Cell">
        <title>Draft genome sequence of Wickerhamomyces ciferrii NRRL Y-1031 F-60-10.</title>
        <authorList>
            <person name="Schneider J."/>
            <person name="Andrea H."/>
            <person name="Blom J."/>
            <person name="Jaenicke S."/>
            <person name="Ruckert C."/>
            <person name="Schorsch C."/>
            <person name="Szczepanowski R."/>
            <person name="Farwick M."/>
            <person name="Goesmann A."/>
            <person name="Puhler A."/>
            <person name="Schaffer S."/>
            <person name="Tauch A."/>
            <person name="Kohler T."/>
            <person name="Brinkrolf K."/>
        </authorList>
    </citation>
    <scope>NUCLEOTIDE SEQUENCE [LARGE SCALE GENOMIC DNA]</scope>
    <source>
        <strain evidence="8">ATCC 14091 / BCRC 22168 / CBS 111 / JCM 3599 / NBRC 0793 / NRRL Y-1031 F-60-10</strain>
    </source>
</reference>
<feature type="compositionally biased region" description="Low complexity" evidence="5">
    <location>
        <begin position="26"/>
        <end position="47"/>
    </location>
</feature>
<feature type="compositionally biased region" description="Basic and acidic residues" evidence="5">
    <location>
        <begin position="296"/>
        <end position="307"/>
    </location>
</feature>
<comment type="subcellular location">
    <subcellularLocation>
        <location evidence="1">Nucleus</location>
    </subcellularLocation>
</comment>
<protein>
    <recommendedName>
        <fullName evidence="6">UPF3 domain-containing protein</fullName>
    </recommendedName>
</protein>
<dbReference type="PANTHER" id="PTHR13112:SF0">
    <property type="entry name" value="FI21285P1"/>
    <property type="match status" value="1"/>
</dbReference>
<keyword evidence="3" id="KW-0866">Nonsense-mediated mRNA decay</keyword>
<feature type="region of interest" description="Disordered" evidence="5">
    <location>
        <begin position="1"/>
        <end position="62"/>
    </location>
</feature>
<evidence type="ECO:0000259" key="6">
    <source>
        <dbReference type="Pfam" id="PF03467"/>
    </source>
</evidence>
<dbReference type="Pfam" id="PF03467">
    <property type="entry name" value="Smg4_UPF3"/>
    <property type="match status" value="1"/>
</dbReference>
<evidence type="ECO:0000256" key="4">
    <source>
        <dbReference type="ARBA" id="ARBA00023242"/>
    </source>
</evidence>
<evidence type="ECO:0000256" key="2">
    <source>
        <dbReference type="ARBA" id="ARBA00005991"/>
    </source>
</evidence>
<dbReference type="GO" id="GO:0000184">
    <property type="term" value="P:nuclear-transcribed mRNA catabolic process, nonsense-mediated decay"/>
    <property type="evidence" value="ECO:0007669"/>
    <property type="project" value="UniProtKB-KW"/>
</dbReference>
<proteinExistence type="inferred from homology"/>
<feature type="compositionally biased region" description="Basic and acidic residues" evidence="5">
    <location>
        <begin position="16"/>
        <end position="25"/>
    </location>
</feature>
<feature type="compositionally biased region" description="Basic residues" evidence="5">
    <location>
        <begin position="308"/>
        <end position="317"/>
    </location>
</feature>
<dbReference type="GO" id="GO:0005730">
    <property type="term" value="C:nucleolus"/>
    <property type="evidence" value="ECO:0007669"/>
    <property type="project" value="TreeGrafter"/>
</dbReference>
<gene>
    <name evidence="7" type="ORF">BN7_6249</name>
</gene>
<dbReference type="InterPro" id="IPR039722">
    <property type="entry name" value="Upf3"/>
</dbReference>
<dbReference type="HOGENOM" id="CLU_673013_0_0_1"/>
<feature type="compositionally biased region" description="Low complexity" evidence="5">
    <location>
        <begin position="360"/>
        <end position="380"/>
    </location>
</feature>
<dbReference type="SUPFAM" id="SSF54928">
    <property type="entry name" value="RNA-binding domain, RBD"/>
    <property type="match status" value="1"/>
</dbReference>
<feature type="compositionally biased region" description="Basic and acidic residues" evidence="5">
    <location>
        <begin position="207"/>
        <end position="245"/>
    </location>
</feature>
<dbReference type="GO" id="GO:0005737">
    <property type="term" value="C:cytoplasm"/>
    <property type="evidence" value="ECO:0007669"/>
    <property type="project" value="TreeGrafter"/>
</dbReference>
<dbReference type="GO" id="GO:0045727">
    <property type="term" value="P:positive regulation of translation"/>
    <property type="evidence" value="ECO:0007669"/>
    <property type="project" value="TreeGrafter"/>
</dbReference>
<dbReference type="CDD" id="cd12455">
    <property type="entry name" value="RRM_like_Smg4_UPF3"/>
    <property type="match status" value="1"/>
</dbReference>
<keyword evidence="8" id="KW-1185">Reference proteome</keyword>
<keyword evidence="4" id="KW-0539">Nucleus</keyword>
<sequence>MNVAGSRAPAGRPKILTREDFEKKSQAQSQQNSATPSPPSSGNSSGKPKSRNRRRKPLSKKKSDAGFKVVVRLLPPNLKAEEFWSKVEDYVTAQNILDKYYVQGKYSNKPFKLPTYSRAYIQFEDPQIVDQFVAKYKEVTFEDDKESMIPTFAMALFSKMPENEKSPSKKPDSKPKHTLQDLLSYKNFLKFYNGEIERPQSFLISEKNDKRAEKRAAKKAEKKAEKKVEKKNEKGEKKEVQPSKKNDKKKREKKDIKKDEKSGSKDIKKDVKKDTKKDDKPKDAKNQPAAATNATQKKESPAGDEEKKKRKPRIRKKKEGEQPDNKPVKDKPQQKNDSKPKNPKGEKPKPKSKPQEKKPQNNGGNAKNNTGNNNNSNGANPKPKIQLLGRDDKNGQDKPKKPVLLKRDN</sequence>
<dbReference type="Proteomes" id="UP000009328">
    <property type="component" value="Unassembled WGS sequence"/>
</dbReference>
<dbReference type="EMBL" id="CAIF01000259">
    <property type="protein sequence ID" value="CCH46654.1"/>
    <property type="molecule type" value="Genomic_DNA"/>
</dbReference>
<evidence type="ECO:0000313" key="8">
    <source>
        <dbReference type="Proteomes" id="UP000009328"/>
    </source>
</evidence>
<comment type="similarity">
    <text evidence="2">Belongs to the RENT3 family.</text>
</comment>
<dbReference type="STRING" id="1206466.K0KZ54"/>
<feature type="compositionally biased region" description="Basic and acidic residues" evidence="5">
    <location>
        <begin position="253"/>
        <end position="285"/>
    </location>
</feature>
<feature type="domain" description="UPF3" evidence="6">
    <location>
        <begin position="65"/>
        <end position="227"/>
    </location>
</feature>
<evidence type="ECO:0000256" key="5">
    <source>
        <dbReference type="SAM" id="MobiDB-lite"/>
    </source>
</evidence>
<dbReference type="InParanoid" id="K0KZ54"/>